<dbReference type="Proteomes" id="UP000789860">
    <property type="component" value="Unassembled WGS sequence"/>
</dbReference>
<accession>A0ACA9JUJ5</accession>
<proteinExistence type="predicted"/>
<protein>
    <submittedName>
        <fullName evidence="1">4037_t:CDS:1</fullName>
    </submittedName>
</protein>
<keyword evidence="2" id="KW-1185">Reference proteome</keyword>
<gene>
    <name evidence="1" type="ORF">SCALOS_LOCUS286</name>
</gene>
<organism evidence="1 2">
    <name type="scientific">Scutellospora calospora</name>
    <dbReference type="NCBI Taxonomy" id="85575"/>
    <lineage>
        <taxon>Eukaryota</taxon>
        <taxon>Fungi</taxon>
        <taxon>Fungi incertae sedis</taxon>
        <taxon>Mucoromycota</taxon>
        <taxon>Glomeromycotina</taxon>
        <taxon>Glomeromycetes</taxon>
        <taxon>Diversisporales</taxon>
        <taxon>Gigasporaceae</taxon>
        <taxon>Scutellospora</taxon>
    </lineage>
</organism>
<comment type="caution">
    <text evidence="1">The sequence shown here is derived from an EMBL/GenBank/DDBJ whole genome shotgun (WGS) entry which is preliminary data.</text>
</comment>
<sequence>MPFYLNRSDTKEKHYKIVDKKHTYSSKRELVESHGLITSTSADVIPLSFLKQIFEANYTEVHELREKQMKDEAELLKLRRVYNIRSTLAEFEQQFTKCLEKTCEMNNENLKAVEKCIGSLYYTSSKALHGHDEIVVCEKD</sequence>
<evidence type="ECO:0000313" key="1">
    <source>
        <dbReference type="EMBL" id="CAG8436515.1"/>
    </source>
</evidence>
<name>A0ACA9JUJ5_9GLOM</name>
<reference evidence="1" key="1">
    <citation type="submission" date="2021-06" db="EMBL/GenBank/DDBJ databases">
        <authorList>
            <person name="Kallberg Y."/>
            <person name="Tangrot J."/>
            <person name="Rosling A."/>
        </authorList>
    </citation>
    <scope>NUCLEOTIDE SEQUENCE</scope>
    <source>
        <strain evidence="1">AU212A</strain>
    </source>
</reference>
<dbReference type="EMBL" id="CAJVPM010000131">
    <property type="protein sequence ID" value="CAG8436515.1"/>
    <property type="molecule type" value="Genomic_DNA"/>
</dbReference>
<evidence type="ECO:0000313" key="2">
    <source>
        <dbReference type="Proteomes" id="UP000789860"/>
    </source>
</evidence>